<organism evidence="1 2">
    <name type="scientific">Apibacter muscae</name>
    <dbReference type="NCBI Taxonomy" id="2509004"/>
    <lineage>
        <taxon>Bacteria</taxon>
        <taxon>Pseudomonadati</taxon>
        <taxon>Bacteroidota</taxon>
        <taxon>Flavobacteriia</taxon>
        <taxon>Flavobacteriales</taxon>
        <taxon>Weeksellaceae</taxon>
        <taxon>Apibacter</taxon>
    </lineage>
</organism>
<dbReference type="OrthoDB" id="997325at2"/>
<protein>
    <recommendedName>
        <fullName evidence="3">WG repeat-containing protein</fullName>
    </recommendedName>
</protein>
<dbReference type="EMBL" id="SELH01000018">
    <property type="protein sequence ID" value="TWP28475.1"/>
    <property type="molecule type" value="Genomic_DNA"/>
</dbReference>
<name>A0A563DE32_9FLAO</name>
<dbReference type="AlphaFoldDB" id="A0A563DE32"/>
<evidence type="ECO:0000313" key="2">
    <source>
        <dbReference type="Proteomes" id="UP000319499"/>
    </source>
</evidence>
<accession>A0A563DE32</accession>
<evidence type="ECO:0008006" key="3">
    <source>
        <dbReference type="Google" id="ProtNLM"/>
    </source>
</evidence>
<reference evidence="1 2" key="1">
    <citation type="submission" date="2019-02" db="EMBL/GenBank/DDBJ databases">
        <title>Apibacter muscae sp. nov.: a novel member of the house fly microbiota.</title>
        <authorList>
            <person name="Park R."/>
        </authorList>
    </citation>
    <scope>NUCLEOTIDE SEQUENCE [LARGE SCALE GENOMIC DNA]</scope>
    <source>
        <strain evidence="1 2">AL1</strain>
    </source>
</reference>
<evidence type="ECO:0000313" key="1">
    <source>
        <dbReference type="EMBL" id="TWP28475.1"/>
    </source>
</evidence>
<dbReference type="Proteomes" id="UP000319499">
    <property type="component" value="Unassembled WGS sequence"/>
</dbReference>
<keyword evidence="2" id="KW-1185">Reference proteome</keyword>
<proteinExistence type="predicted"/>
<dbReference type="RefSeq" id="WP_146292551.1">
    <property type="nucleotide sequence ID" value="NZ_SELH01000018.1"/>
</dbReference>
<sequence length="290" mass="34380">MRSHLIIISCCFYTLLLQAQTYIDKKGVERFDKENYKNRKNGEYYHQKDGDYIRNTDGARIDFYEGKYVSKIIINFSLPNKFYKKVIKFYPTGILKSKEVYFGPGYEIKTGKSQYYDKKGKLIKEVDEDAKFGAIKPQDIINFLDREGYINKQTGEIGINSEGNKYRSIEFEFNPASKLWDIYIERGREYTQREDDEIEELSTVKNEDGTLTYDNSLFPAGYTYAYKIDGETGKVLSNNLALDPRDVFKTYQGKEYTWRQWDYYRDHHRNQLLEEGEYFGDKEKPYPVQK</sequence>
<gene>
    <name evidence="1" type="ORF">ETU09_06010</name>
</gene>
<comment type="caution">
    <text evidence="1">The sequence shown here is derived from an EMBL/GenBank/DDBJ whole genome shotgun (WGS) entry which is preliminary data.</text>
</comment>